<accession>A0A553I630</accession>
<dbReference type="FunFam" id="3.60.70.12:FF:000004">
    <property type="entry name" value="Beta-peptidyl aminopeptidase BapA"/>
    <property type="match status" value="1"/>
</dbReference>
<dbReference type="AlphaFoldDB" id="A0A553I630"/>
<evidence type="ECO:0000313" key="3">
    <source>
        <dbReference type="EMBL" id="TRX95661.1"/>
    </source>
</evidence>
<dbReference type="PANTHER" id="PTHR36512:SF3">
    <property type="entry name" value="BLR5678 PROTEIN"/>
    <property type="match status" value="1"/>
</dbReference>
<organism evidence="3 4">
    <name type="scientific">Xylaria flabelliformis</name>
    <dbReference type="NCBI Taxonomy" id="2512241"/>
    <lineage>
        <taxon>Eukaryota</taxon>
        <taxon>Fungi</taxon>
        <taxon>Dikarya</taxon>
        <taxon>Ascomycota</taxon>
        <taxon>Pezizomycotina</taxon>
        <taxon>Sordariomycetes</taxon>
        <taxon>Xylariomycetidae</taxon>
        <taxon>Xylariales</taxon>
        <taxon>Xylariaceae</taxon>
        <taxon>Xylaria</taxon>
    </lineage>
</organism>
<evidence type="ECO:0000256" key="1">
    <source>
        <dbReference type="ARBA" id="ARBA00007068"/>
    </source>
</evidence>
<dbReference type="InterPro" id="IPR016117">
    <property type="entry name" value="ArgJ-like_dom_sf"/>
</dbReference>
<reference evidence="4" key="1">
    <citation type="submission" date="2019-06" db="EMBL/GenBank/DDBJ databases">
        <title>Draft genome sequence of the griseofulvin-producing fungus Xylaria cubensis strain G536.</title>
        <authorList>
            <person name="Mead M.E."/>
            <person name="Raja H.A."/>
            <person name="Steenwyk J.L."/>
            <person name="Knowles S.L."/>
            <person name="Oberlies N.H."/>
            <person name="Rokas A."/>
        </authorList>
    </citation>
    <scope>NUCLEOTIDE SEQUENCE [LARGE SCALE GENOMIC DNA]</scope>
    <source>
        <strain evidence="4">G536</strain>
    </source>
</reference>
<keyword evidence="2" id="KW-0175">Coiled coil</keyword>
<name>A0A553I630_9PEZI</name>
<proteinExistence type="inferred from homology"/>
<sequence length="424" mass="45538">MSTSDSSAGNKLPRMRIRELLPNLHLGDWAPGPLNSLTDVPGVLVHTQEVLGDGGNVNTGVTSILPREDWFHNACYAGLFSFNGSGEMTGSHWINETGLLHSPIIITNSFAVGAAYQGIYEYTIKSQTVAKGNVDWFLLPVVAETFDGYLNDLSQFQITPAHIVKGLENVSSDRVREGSVGGGTGMICHYFKGGTGSSSRVVEGFDTKGEPKAYTVGALVQANYGKKPHFRISGVPVGRILAQEEAKAAELDAEKKLAQDNLEREKERKDGSIIVILATDAPLHPMQLQRLAKRATVGLARVGGRGHNPSGDIFLAFSTGNHIKVQSISMDRREVDPFKPTPFSADVVDDQSINGLFEAAAEATEEAIYNAVCMAETMVGNLGHKIEALPLDRVKEIMGKYTSVEAHMSGVLYSGNLQLAAGGT</sequence>
<comment type="similarity">
    <text evidence="1">Belongs to the peptidase S58 family.</text>
</comment>
<dbReference type="InterPro" id="IPR005321">
    <property type="entry name" value="Peptidase_S58_DmpA"/>
</dbReference>
<dbReference type="GO" id="GO:0004177">
    <property type="term" value="F:aminopeptidase activity"/>
    <property type="evidence" value="ECO:0007669"/>
    <property type="project" value="TreeGrafter"/>
</dbReference>
<keyword evidence="4" id="KW-1185">Reference proteome</keyword>
<dbReference type="OrthoDB" id="2107894at2759"/>
<dbReference type="PANTHER" id="PTHR36512">
    <property type="entry name" value="D-AMINOPEPTIDASE"/>
    <property type="match status" value="1"/>
</dbReference>
<dbReference type="Pfam" id="PF03576">
    <property type="entry name" value="Peptidase_S58"/>
    <property type="match status" value="1"/>
</dbReference>
<dbReference type="CDD" id="cd02253">
    <property type="entry name" value="DmpA"/>
    <property type="match status" value="1"/>
</dbReference>
<gene>
    <name evidence="3" type="ORF">FHL15_003619</name>
</gene>
<evidence type="ECO:0000256" key="2">
    <source>
        <dbReference type="SAM" id="Coils"/>
    </source>
</evidence>
<dbReference type="Proteomes" id="UP000319160">
    <property type="component" value="Unassembled WGS sequence"/>
</dbReference>
<feature type="coiled-coil region" evidence="2">
    <location>
        <begin position="241"/>
        <end position="268"/>
    </location>
</feature>
<comment type="caution">
    <text evidence="3">The sequence shown here is derived from an EMBL/GenBank/DDBJ whole genome shotgun (WGS) entry which is preliminary data.</text>
</comment>
<protein>
    <submittedName>
        <fullName evidence="3">Uncharacterized protein</fullName>
    </submittedName>
</protein>
<dbReference type="SUPFAM" id="SSF56266">
    <property type="entry name" value="DmpA/ArgJ-like"/>
    <property type="match status" value="1"/>
</dbReference>
<dbReference type="Gene3D" id="3.60.70.12">
    <property type="entry name" value="L-amino peptidase D-ALA esterase/amidase"/>
    <property type="match status" value="1"/>
</dbReference>
<dbReference type="EMBL" id="VFLP01000015">
    <property type="protein sequence ID" value="TRX95661.1"/>
    <property type="molecule type" value="Genomic_DNA"/>
</dbReference>
<evidence type="ECO:0000313" key="4">
    <source>
        <dbReference type="Proteomes" id="UP000319160"/>
    </source>
</evidence>